<accession>A0A1M5NXR4</accession>
<dbReference type="SMART" id="SM00257">
    <property type="entry name" value="LysM"/>
    <property type="match status" value="1"/>
</dbReference>
<gene>
    <name evidence="2" type="ORF">SAMN02745245_00096</name>
</gene>
<dbReference type="Pfam" id="PF01476">
    <property type="entry name" value="LysM"/>
    <property type="match status" value="1"/>
</dbReference>
<feature type="domain" description="LysM" evidence="1">
    <location>
        <begin position="47"/>
        <end position="96"/>
    </location>
</feature>
<dbReference type="RefSeq" id="WP_073182760.1">
    <property type="nucleotide sequence ID" value="NZ_FQXI01000001.1"/>
</dbReference>
<dbReference type="AlphaFoldDB" id="A0A1M5NXR4"/>
<dbReference type="Gene3D" id="3.10.350.10">
    <property type="entry name" value="LysM domain"/>
    <property type="match status" value="1"/>
</dbReference>
<proteinExistence type="predicted"/>
<protein>
    <submittedName>
        <fullName evidence="2">LysM domain-containing protein</fullName>
    </submittedName>
</protein>
<dbReference type="CDD" id="cd00118">
    <property type="entry name" value="LysM"/>
    <property type="match status" value="1"/>
</dbReference>
<organism evidence="2 3">
    <name type="scientific">Anaerosphaera aminiphila DSM 21120</name>
    <dbReference type="NCBI Taxonomy" id="1120995"/>
    <lineage>
        <taxon>Bacteria</taxon>
        <taxon>Bacillati</taxon>
        <taxon>Bacillota</taxon>
        <taxon>Tissierellia</taxon>
        <taxon>Tissierellales</taxon>
        <taxon>Peptoniphilaceae</taxon>
        <taxon>Anaerosphaera</taxon>
    </lineage>
</organism>
<dbReference type="InterPro" id="IPR036779">
    <property type="entry name" value="LysM_dom_sf"/>
</dbReference>
<sequence>MNKKIYLNKFRCIVFLLVIFIFGTGVQTTNLSNYFSDENINEVQSYTYYTVKKNDTIWSIVSDNFAIKRDKRDYVNLITDLNDITTDIYPGQTIIIPNDI</sequence>
<evidence type="ECO:0000313" key="2">
    <source>
        <dbReference type="EMBL" id="SHG93969.1"/>
    </source>
</evidence>
<dbReference type="InterPro" id="IPR018392">
    <property type="entry name" value="LysM"/>
</dbReference>
<keyword evidence="3" id="KW-1185">Reference proteome</keyword>
<evidence type="ECO:0000313" key="3">
    <source>
        <dbReference type="Proteomes" id="UP000184032"/>
    </source>
</evidence>
<dbReference type="EMBL" id="FQXI01000001">
    <property type="protein sequence ID" value="SHG93969.1"/>
    <property type="molecule type" value="Genomic_DNA"/>
</dbReference>
<dbReference type="Proteomes" id="UP000184032">
    <property type="component" value="Unassembled WGS sequence"/>
</dbReference>
<dbReference type="SUPFAM" id="SSF54106">
    <property type="entry name" value="LysM domain"/>
    <property type="match status" value="1"/>
</dbReference>
<dbReference type="STRING" id="1120995.SAMN02745245_00096"/>
<name>A0A1M5NXR4_9FIRM</name>
<evidence type="ECO:0000259" key="1">
    <source>
        <dbReference type="PROSITE" id="PS51782"/>
    </source>
</evidence>
<reference evidence="2 3" key="1">
    <citation type="submission" date="2016-11" db="EMBL/GenBank/DDBJ databases">
        <authorList>
            <person name="Jaros S."/>
            <person name="Januszkiewicz K."/>
            <person name="Wedrychowicz H."/>
        </authorList>
    </citation>
    <scope>NUCLEOTIDE SEQUENCE [LARGE SCALE GENOMIC DNA]</scope>
    <source>
        <strain evidence="2 3">DSM 21120</strain>
    </source>
</reference>
<dbReference type="OrthoDB" id="1698825at2"/>
<dbReference type="PROSITE" id="PS51782">
    <property type="entry name" value="LYSM"/>
    <property type="match status" value="1"/>
</dbReference>